<reference evidence="10" key="1">
    <citation type="submission" date="2022-03" db="EMBL/GenBank/DDBJ databases">
        <authorList>
            <person name="Martin C."/>
        </authorList>
    </citation>
    <scope>NUCLEOTIDE SEQUENCE</scope>
</reference>
<evidence type="ECO:0000256" key="8">
    <source>
        <dbReference type="ARBA" id="ARBA00022840"/>
    </source>
</evidence>
<evidence type="ECO:0000256" key="5">
    <source>
        <dbReference type="ARBA" id="ARBA00022726"/>
    </source>
</evidence>
<comment type="cofactor">
    <cofactor evidence="9">
        <name>Mg(2+)</name>
        <dbReference type="ChEBI" id="CHEBI:18420"/>
    </cofactor>
    <text evidence="9">Binds 3 Mg(2+) ions per subunit.</text>
</comment>
<dbReference type="GO" id="GO:0006144">
    <property type="term" value="P:purine nucleobase metabolic process"/>
    <property type="evidence" value="ECO:0007669"/>
    <property type="project" value="TreeGrafter"/>
</dbReference>
<evidence type="ECO:0000256" key="1">
    <source>
        <dbReference type="ARBA" id="ARBA00004801"/>
    </source>
</evidence>
<comment type="caution">
    <text evidence="10">The sequence shown here is derived from an EMBL/GenBank/DDBJ whole genome shotgun (WGS) entry which is preliminary data.</text>
</comment>
<proteinExistence type="inferred from homology"/>
<dbReference type="Gene3D" id="3.40.1190.20">
    <property type="match status" value="1"/>
</dbReference>
<dbReference type="Pfam" id="PF00294">
    <property type="entry name" value="PfkB"/>
    <property type="match status" value="1"/>
</dbReference>
<dbReference type="UniPathway" id="UPA00588">
    <property type="reaction ID" value="UER00659"/>
</dbReference>
<dbReference type="GO" id="GO:0005829">
    <property type="term" value="C:cytosol"/>
    <property type="evidence" value="ECO:0007669"/>
    <property type="project" value="TreeGrafter"/>
</dbReference>
<keyword evidence="9" id="KW-0460">Magnesium</keyword>
<keyword evidence="11" id="KW-1185">Reference proteome</keyword>
<dbReference type="GO" id="GO:0006166">
    <property type="term" value="P:purine ribonucleoside salvage"/>
    <property type="evidence" value="ECO:0007669"/>
    <property type="project" value="UniProtKB-KW"/>
</dbReference>
<evidence type="ECO:0000256" key="2">
    <source>
        <dbReference type="ARBA" id="ARBA00010688"/>
    </source>
</evidence>
<dbReference type="EC" id="2.7.1.20" evidence="3 9"/>
<protein>
    <recommendedName>
        <fullName evidence="3 9">Adenosine kinase</fullName>
        <shortName evidence="9">AK</shortName>
        <ecNumber evidence="3 9">2.7.1.20</ecNumber>
    </recommendedName>
    <alternativeName>
        <fullName evidence="9">Adenosine 5'-phosphotransferase</fullName>
    </alternativeName>
</protein>
<evidence type="ECO:0000256" key="6">
    <source>
        <dbReference type="ARBA" id="ARBA00022741"/>
    </source>
</evidence>
<dbReference type="PANTHER" id="PTHR45769">
    <property type="entry name" value="ADENOSINE KINASE"/>
    <property type="match status" value="1"/>
</dbReference>
<dbReference type="GO" id="GO:0004001">
    <property type="term" value="F:adenosine kinase activity"/>
    <property type="evidence" value="ECO:0007669"/>
    <property type="project" value="UniProtKB-UniRule"/>
</dbReference>
<keyword evidence="5 9" id="KW-0660">Purine salvage</keyword>
<dbReference type="InterPro" id="IPR001805">
    <property type="entry name" value="Adenokinase"/>
</dbReference>
<feature type="non-terminal residue" evidence="10">
    <location>
        <position position="1"/>
    </location>
</feature>
<dbReference type="OrthoDB" id="432447at2759"/>
<dbReference type="SUPFAM" id="SSF53613">
    <property type="entry name" value="Ribokinase-like"/>
    <property type="match status" value="1"/>
</dbReference>
<evidence type="ECO:0000256" key="9">
    <source>
        <dbReference type="RuleBase" id="RU368116"/>
    </source>
</evidence>
<name>A0A8J1U888_OWEFU</name>
<comment type="similarity">
    <text evidence="2 9">Belongs to the carbohydrate kinase PfkB family.</text>
</comment>
<keyword evidence="4 9" id="KW-0808">Transferase</keyword>
<dbReference type="GO" id="GO:0005524">
    <property type="term" value="F:ATP binding"/>
    <property type="evidence" value="ECO:0007669"/>
    <property type="project" value="UniProtKB-UniRule"/>
</dbReference>
<dbReference type="GO" id="GO:0005634">
    <property type="term" value="C:nucleus"/>
    <property type="evidence" value="ECO:0007669"/>
    <property type="project" value="UniProtKB-SubCell"/>
</dbReference>
<dbReference type="InterPro" id="IPR002173">
    <property type="entry name" value="Carboh/pur_kinase_PfkB_CS"/>
</dbReference>
<comment type="function">
    <text evidence="9">ATP dependent phosphorylation of adenosine and other related nucleoside analogs to monophosphate derivatives.</text>
</comment>
<keyword evidence="9" id="KW-0539">Nucleus</keyword>
<evidence type="ECO:0000313" key="11">
    <source>
        <dbReference type="Proteomes" id="UP000749559"/>
    </source>
</evidence>
<dbReference type="InterPro" id="IPR029056">
    <property type="entry name" value="Ribokinase-like"/>
</dbReference>
<evidence type="ECO:0000256" key="7">
    <source>
        <dbReference type="ARBA" id="ARBA00022777"/>
    </source>
</evidence>
<dbReference type="CDD" id="cd01168">
    <property type="entry name" value="adenosine_kinase"/>
    <property type="match status" value="1"/>
</dbReference>
<dbReference type="Gene3D" id="3.30.1110.10">
    <property type="match status" value="1"/>
</dbReference>
<dbReference type="PROSITE" id="PS00584">
    <property type="entry name" value="PFKB_KINASES_2"/>
    <property type="match status" value="1"/>
</dbReference>
<comment type="subunit">
    <text evidence="9">Monomer.</text>
</comment>
<accession>A0A8J1U888</accession>
<gene>
    <name evidence="10" type="ORF">OFUS_LOCUS20067</name>
</gene>
<dbReference type="InterPro" id="IPR011611">
    <property type="entry name" value="PfkB_dom"/>
</dbReference>
<comment type="pathway">
    <text evidence="1 9">Purine metabolism; AMP biosynthesis via salvage pathway; AMP from adenosine: step 1/1.</text>
</comment>
<dbReference type="FunFam" id="3.40.1190.20:FF:000006">
    <property type="entry name" value="Adenosine kinase 2"/>
    <property type="match status" value="1"/>
</dbReference>
<dbReference type="PRINTS" id="PR00989">
    <property type="entry name" value="ADENOKINASE"/>
</dbReference>
<keyword evidence="8 9" id="KW-0067">ATP-binding</keyword>
<comment type="subcellular location">
    <subcellularLocation>
        <location evidence="9">Nucleus</location>
    </subcellularLocation>
</comment>
<evidence type="ECO:0000313" key="10">
    <source>
        <dbReference type="EMBL" id="CAH1795538.1"/>
    </source>
</evidence>
<dbReference type="GO" id="GO:0044209">
    <property type="term" value="P:AMP salvage"/>
    <property type="evidence" value="ECO:0007669"/>
    <property type="project" value="UniProtKB-UniRule"/>
</dbReference>
<keyword evidence="6 9" id="KW-0547">Nucleotide-binding</keyword>
<keyword evidence="7 9" id="KW-0418">Kinase</keyword>
<organism evidence="10 11">
    <name type="scientific">Owenia fusiformis</name>
    <name type="common">Polychaete worm</name>
    <dbReference type="NCBI Taxonomy" id="6347"/>
    <lineage>
        <taxon>Eukaryota</taxon>
        <taxon>Metazoa</taxon>
        <taxon>Spiralia</taxon>
        <taxon>Lophotrochozoa</taxon>
        <taxon>Annelida</taxon>
        <taxon>Polychaeta</taxon>
        <taxon>Sedentaria</taxon>
        <taxon>Canalipalpata</taxon>
        <taxon>Sabellida</taxon>
        <taxon>Oweniida</taxon>
        <taxon>Oweniidae</taxon>
        <taxon>Owenia</taxon>
    </lineage>
</organism>
<dbReference type="EMBL" id="CAIIXF020000009">
    <property type="protein sequence ID" value="CAH1795538.1"/>
    <property type="molecule type" value="Genomic_DNA"/>
</dbReference>
<sequence>AGEEPEVKKARSSLSEGILFGYGNPLLDISAPCDDEFLTKYDMKPNDAILAEDKHKPIYAEMVEKYQDKVEYIAAGATLNAIRVAQWLIGVPQATTFMGCIGKDKFGETLSSAAKEAGVNVQYQIHDTEPTGTCAVVITDNGKNRSLCANLAAANCFTKDHMDKPDNEKLIEAAEYYYIAGFPMTVCPPAIMKVAEHACANNKTFMLNLSAPFICQFFKEPLMAALPYVDVLFGNETEAVTFAKEQNFETEDIKEIALKTAALPKNNSKRSRMVVFTQGSDETIVAQDGKITTFPVLKLEESQLVDTNGAGDAFVGGFLAQIVQGKPVEESIRCANYAASTIIQRSGCTYPEKPDFQ</sequence>
<dbReference type="AlphaFoldDB" id="A0A8J1U888"/>
<evidence type="ECO:0000256" key="4">
    <source>
        <dbReference type="ARBA" id="ARBA00022679"/>
    </source>
</evidence>
<evidence type="ECO:0000256" key="3">
    <source>
        <dbReference type="ARBA" id="ARBA00012119"/>
    </source>
</evidence>
<comment type="catalytic activity">
    <reaction evidence="9">
        <text>adenosine + ATP = AMP + ADP + H(+)</text>
        <dbReference type="Rhea" id="RHEA:20824"/>
        <dbReference type="ChEBI" id="CHEBI:15378"/>
        <dbReference type="ChEBI" id="CHEBI:16335"/>
        <dbReference type="ChEBI" id="CHEBI:30616"/>
        <dbReference type="ChEBI" id="CHEBI:456215"/>
        <dbReference type="ChEBI" id="CHEBI:456216"/>
        <dbReference type="EC" id="2.7.1.20"/>
    </reaction>
</comment>
<dbReference type="Proteomes" id="UP000749559">
    <property type="component" value="Unassembled WGS sequence"/>
</dbReference>
<dbReference type="PANTHER" id="PTHR45769:SF3">
    <property type="entry name" value="ADENOSINE KINASE"/>
    <property type="match status" value="1"/>
</dbReference>